<dbReference type="PIRSF" id="PIRSF012608">
    <property type="entry name" value="UCP012608"/>
    <property type="match status" value="1"/>
</dbReference>
<evidence type="ECO:0000313" key="2">
    <source>
        <dbReference type="Proteomes" id="UP001056937"/>
    </source>
</evidence>
<dbReference type="InterPro" id="IPR011200">
    <property type="entry name" value="UCP012608"/>
</dbReference>
<accession>A0ABY4XCZ7</accession>
<keyword evidence="2" id="KW-1185">Reference proteome</keyword>
<dbReference type="EMBL" id="CP084931">
    <property type="protein sequence ID" value="USI74844.1"/>
    <property type="molecule type" value="Genomic_DNA"/>
</dbReference>
<protein>
    <submittedName>
        <fullName evidence="1">DUF2332 family protein</fullName>
    </submittedName>
</protein>
<dbReference type="Pfam" id="PF10094">
    <property type="entry name" value="DUF2332"/>
    <property type="match status" value="1"/>
</dbReference>
<dbReference type="RefSeq" id="WP_252168658.1">
    <property type="nucleotide sequence ID" value="NZ_CP084931.1"/>
</dbReference>
<proteinExistence type="predicted"/>
<evidence type="ECO:0000313" key="1">
    <source>
        <dbReference type="EMBL" id="USI74844.1"/>
    </source>
</evidence>
<dbReference type="Proteomes" id="UP001056937">
    <property type="component" value="Chromosome 2"/>
</dbReference>
<reference evidence="1" key="1">
    <citation type="journal article" date="2022" name="Toxins">
        <title>Genomic Analysis of Sphingopyxis sp. USTB-05 for Biodegrading Cyanobacterial Hepatotoxins.</title>
        <authorList>
            <person name="Liu C."/>
            <person name="Xu Q."/>
            <person name="Zhao Z."/>
            <person name="Zhang H."/>
            <person name="Liu X."/>
            <person name="Yin C."/>
            <person name="Liu Y."/>
            <person name="Yan H."/>
        </authorList>
    </citation>
    <scope>NUCLEOTIDE SEQUENCE</scope>
    <source>
        <strain evidence="1">NBD5</strain>
    </source>
</reference>
<sequence>MVVKVESEDFEMGPAGVAAAAPALAVADLTRQAALARSMGSLFVGAVLDAAARQLHRAPRLAARIADWPGDHAMAALALRVNAALHALARRRGHPALTRLYERGEGDFDGVIGAVLAAEEAFILDWMAEPTQTNEVARSAAIMAALMVATQGCPMPVALLELGASAGLNLHCTRYRYDLGGRAAGRPDSPVIIAPQWRGPPPPAATPVILTAEGVDRHPLDPGSAADRARLLAYVWADQGERLARLHAALALACHQPPRVTRGDVVDWITARLATPQPDGTARAIIHSMVLQYLDAGARAAVEAEIAQAGACATAGRPLWRIAFEWTAARDAVHLCLTRWPGGVTHHLATCHAYGAWIAWHG</sequence>
<name>A0ABY4XCZ7_9SPHN</name>
<gene>
    <name evidence="1" type="ORF">LHA26_19040</name>
</gene>
<organism evidence="1 2">
    <name type="scientific">Sphingomonas morindae</name>
    <dbReference type="NCBI Taxonomy" id="1541170"/>
    <lineage>
        <taxon>Bacteria</taxon>
        <taxon>Pseudomonadati</taxon>
        <taxon>Pseudomonadota</taxon>
        <taxon>Alphaproteobacteria</taxon>
        <taxon>Sphingomonadales</taxon>
        <taxon>Sphingomonadaceae</taxon>
        <taxon>Sphingomonas</taxon>
    </lineage>
</organism>